<dbReference type="CDD" id="cd16917">
    <property type="entry name" value="HATPase_UhpB-NarQ-NarX-like"/>
    <property type="match status" value="1"/>
</dbReference>
<proteinExistence type="predicted"/>
<dbReference type="RefSeq" id="WP_137250801.1">
    <property type="nucleotide sequence ID" value="NZ_SZQA01000040.1"/>
</dbReference>
<dbReference type="InterPro" id="IPR004358">
    <property type="entry name" value="Sig_transdc_His_kin-like_C"/>
</dbReference>
<dbReference type="EC" id="2.7.13.3" evidence="2"/>
<evidence type="ECO:0000313" key="8">
    <source>
        <dbReference type="Proteomes" id="UP000308705"/>
    </source>
</evidence>
<reference evidence="7 8" key="1">
    <citation type="submission" date="2019-04" db="EMBL/GenBank/DDBJ databases">
        <title>Herbidospora sp. NEAU-GS14.nov., a novel actinomycete isolated from soil.</title>
        <authorList>
            <person name="Han L."/>
        </authorList>
    </citation>
    <scope>NUCLEOTIDE SEQUENCE [LARGE SCALE GENOMIC DNA]</scope>
    <source>
        <strain evidence="7 8">NEAU-GS14</strain>
    </source>
</reference>
<evidence type="ECO:0000256" key="1">
    <source>
        <dbReference type="ARBA" id="ARBA00000085"/>
    </source>
</evidence>
<dbReference type="PRINTS" id="PR00344">
    <property type="entry name" value="BCTRLSENSOR"/>
</dbReference>
<sequence>MSEELRLREGGGLKPALEEYLGDWSVRTGIAVETWALPDAPLPCAVVRGVCAVVTEALTNVERHSGARHVAIAVTVGDTGLRMTVSDEGVGFSEGTTGRGLAAMKASFVEIGGTLSINSVLGSGTTLSGVVPKRALRGA</sequence>
<dbReference type="PANTHER" id="PTHR24421">
    <property type="entry name" value="NITRATE/NITRITE SENSOR PROTEIN NARX-RELATED"/>
    <property type="match status" value="1"/>
</dbReference>
<keyword evidence="3" id="KW-0808">Transferase</keyword>
<evidence type="ECO:0000256" key="2">
    <source>
        <dbReference type="ARBA" id="ARBA00012438"/>
    </source>
</evidence>
<keyword evidence="4" id="KW-0418">Kinase</keyword>
<dbReference type="Gene3D" id="3.30.565.10">
    <property type="entry name" value="Histidine kinase-like ATPase, C-terminal domain"/>
    <property type="match status" value="1"/>
</dbReference>
<protein>
    <recommendedName>
        <fullName evidence="2">histidine kinase</fullName>
        <ecNumber evidence="2">2.7.13.3</ecNumber>
    </recommendedName>
</protein>
<evidence type="ECO:0000256" key="3">
    <source>
        <dbReference type="ARBA" id="ARBA00022679"/>
    </source>
</evidence>
<name>A0A4U3M4U5_9ACTN</name>
<evidence type="ECO:0000256" key="4">
    <source>
        <dbReference type="ARBA" id="ARBA00022777"/>
    </source>
</evidence>
<feature type="domain" description="Histidine kinase/HSP90-like ATPase" evidence="6">
    <location>
        <begin position="49"/>
        <end position="132"/>
    </location>
</feature>
<dbReference type="GO" id="GO:0004673">
    <property type="term" value="F:protein histidine kinase activity"/>
    <property type="evidence" value="ECO:0007669"/>
    <property type="project" value="UniProtKB-EC"/>
</dbReference>
<dbReference type="OrthoDB" id="3542368at2"/>
<dbReference type="InterPro" id="IPR003594">
    <property type="entry name" value="HATPase_dom"/>
</dbReference>
<organism evidence="7 8">
    <name type="scientific">Herbidospora galbida</name>
    <dbReference type="NCBI Taxonomy" id="2575442"/>
    <lineage>
        <taxon>Bacteria</taxon>
        <taxon>Bacillati</taxon>
        <taxon>Actinomycetota</taxon>
        <taxon>Actinomycetes</taxon>
        <taxon>Streptosporangiales</taxon>
        <taxon>Streptosporangiaceae</taxon>
        <taxon>Herbidospora</taxon>
    </lineage>
</organism>
<keyword evidence="8" id="KW-1185">Reference proteome</keyword>
<comment type="catalytic activity">
    <reaction evidence="1">
        <text>ATP + protein L-histidine = ADP + protein N-phospho-L-histidine.</text>
        <dbReference type="EC" id="2.7.13.3"/>
    </reaction>
</comment>
<dbReference type="GO" id="GO:0000160">
    <property type="term" value="P:phosphorelay signal transduction system"/>
    <property type="evidence" value="ECO:0007669"/>
    <property type="project" value="UniProtKB-KW"/>
</dbReference>
<dbReference type="InterPro" id="IPR036890">
    <property type="entry name" value="HATPase_C_sf"/>
</dbReference>
<accession>A0A4U3M4U5</accession>
<dbReference type="Proteomes" id="UP000308705">
    <property type="component" value="Unassembled WGS sequence"/>
</dbReference>
<dbReference type="EMBL" id="SZQA01000040">
    <property type="protein sequence ID" value="TKK83858.1"/>
    <property type="molecule type" value="Genomic_DNA"/>
</dbReference>
<keyword evidence="5" id="KW-0902">Two-component regulatory system</keyword>
<dbReference type="SUPFAM" id="SSF55874">
    <property type="entry name" value="ATPase domain of HSP90 chaperone/DNA topoisomerase II/histidine kinase"/>
    <property type="match status" value="1"/>
</dbReference>
<comment type="caution">
    <text evidence="7">The sequence shown here is derived from an EMBL/GenBank/DDBJ whole genome shotgun (WGS) entry which is preliminary data.</text>
</comment>
<evidence type="ECO:0000259" key="6">
    <source>
        <dbReference type="Pfam" id="PF02518"/>
    </source>
</evidence>
<evidence type="ECO:0000256" key="5">
    <source>
        <dbReference type="ARBA" id="ARBA00023012"/>
    </source>
</evidence>
<dbReference type="InterPro" id="IPR050482">
    <property type="entry name" value="Sensor_HK_TwoCompSys"/>
</dbReference>
<dbReference type="Pfam" id="PF02518">
    <property type="entry name" value="HATPase_c"/>
    <property type="match status" value="1"/>
</dbReference>
<gene>
    <name evidence="7" type="ORF">FDA94_32035</name>
</gene>
<dbReference type="AlphaFoldDB" id="A0A4U3M4U5"/>
<evidence type="ECO:0000313" key="7">
    <source>
        <dbReference type="EMBL" id="TKK83858.1"/>
    </source>
</evidence>